<dbReference type="Proteomes" id="UP000481861">
    <property type="component" value="Unassembled WGS sequence"/>
</dbReference>
<dbReference type="EMBL" id="JAADJZ010000008">
    <property type="protein sequence ID" value="KAF2872871.1"/>
    <property type="molecule type" value="Genomic_DNA"/>
</dbReference>
<accession>A0A7C8IBD3</accession>
<keyword evidence="2" id="KW-0732">Signal</keyword>
<keyword evidence="4" id="KW-1185">Reference proteome</keyword>
<feature type="region of interest" description="Disordered" evidence="1">
    <location>
        <begin position="19"/>
        <end position="48"/>
    </location>
</feature>
<feature type="signal peptide" evidence="2">
    <location>
        <begin position="1"/>
        <end position="17"/>
    </location>
</feature>
<evidence type="ECO:0000256" key="2">
    <source>
        <dbReference type="SAM" id="SignalP"/>
    </source>
</evidence>
<gene>
    <name evidence="3" type="ORF">BDV95DRAFT_593275</name>
</gene>
<name>A0A7C8IBD3_9PLEO</name>
<evidence type="ECO:0000313" key="4">
    <source>
        <dbReference type="Proteomes" id="UP000481861"/>
    </source>
</evidence>
<dbReference type="AlphaFoldDB" id="A0A7C8IBD3"/>
<evidence type="ECO:0000256" key="1">
    <source>
        <dbReference type="SAM" id="MobiDB-lite"/>
    </source>
</evidence>
<comment type="caution">
    <text evidence="3">The sequence shown here is derived from an EMBL/GenBank/DDBJ whole genome shotgun (WGS) entry which is preliminary data.</text>
</comment>
<proteinExistence type="predicted"/>
<sequence length="187" mass="19785">MQLKDLLIVALATLTTGLPTDPGTDILPTPVRRDGNEGANEPPRPTGTDTVLSLARRQGDVVVALMTTKTANNQDAIHEVVLGNSLCTKLDEARTSLLWEYTVAGICSFYSDEKCTEDKAVNTGTYGNGLSAYIDGKRSSGEWNLKPFRSLRCGLLASPPVTSGVTTMTPGADIVNSYVLPTATAGP</sequence>
<protein>
    <submittedName>
        <fullName evidence="3">Uncharacterized protein</fullName>
    </submittedName>
</protein>
<reference evidence="3 4" key="1">
    <citation type="submission" date="2020-01" db="EMBL/GenBank/DDBJ databases">
        <authorList>
            <consortium name="DOE Joint Genome Institute"/>
            <person name="Haridas S."/>
            <person name="Albert R."/>
            <person name="Binder M."/>
            <person name="Bloem J."/>
            <person name="Labutti K."/>
            <person name="Salamov A."/>
            <person name="Andreopoulos B."/>
            <person name="Baker S.E."/>
            <person name="Barry K."/>
            <person name="Bills G."/>
            <person name="Bluhm B.H."/>
            <person name="Cannon C."/>
            <person name="Castanera R."/>
            <person name="Culley D.E."/>
            <person name="Daum C."/>
            <person name="Ezra D."/>
            <person name="Gonzalez J.B."/>
            <person name="Henrissat B."/>
            <person name="Kuo A."/>
            <person name="Liang C."/>
            <person name="Lipzen A."/>
            <person name="Lutzoni F."/>
            <person name="Magnuson J."/>
            <person name="Mondo S."/>
            <person name="Nolan M."/>
            <person name="Ohm R."/>
            <person name="Pangilinan J."/>
            <person name="Park H.-J.H."/>
            <person name="Ramirez L."/>
            <person name="Alfaro M."/>
            <person name="Sun H."/>
            <person name="Tritt A."/>
            <person name="Yoshinaga Y."/>
            <person name="Zwiers L.-H.L."/>
            <person name="Turgeon B.G."/>
            <person name="Goodwin S.B."/>
            <person name="Spatafora J.W."/>
            <person name="Crous P.W."/>
            <person name="Grigoriev I.V."/>
        </authorList>
    </citation>
    <scope>NUCLEOTIDE SEQUENCE [LARGE SCALE GENOMIC DNA]</scope>
    <source>
        <strain evidence="3 4">CBS 611.86</strain>
    </source>
</reference>
<organism evidence="3 4">
    <name type="scientific">Massariosphaeria phaeospora</name>
    <dbReference type="NCBI Taxonomy" id="100035"/>
    <lineage>
        <taxon>Eukaryota</taxon>
        <taxon>Fungi</taxon>
        <taxon>Dikarya</taxon>
        <taxon>Ascomycota</taxon>
        <taxon>Pezizomycotina</taxon>
        <taxon>Dothideomycetes</taxon>
        <taxon>Pleosporomycetidae</taxon>
        <taxon>Pleosporales</taxon>
        <taxon>Pleosporales incertae sedis</taxon>
        <taxon>Massariosphaeria</taxon>
    </lineage>
</organism>
<feature type="chain" id="PRO_5028937695" evidence="2">
    <location>
        <begin position="18"/>
        <end position="187"/>
    </location>
</feature>
<evidence type="ECO:0000313" key="3">
    <source>
        <dbReference type="EMBL" id="KAF2872871.1"/>
    </source>
</evidence>